<gene>
    <name evidence="2" type="ORF">H8S23_03735</name>
</gene>
<dbReference type="PANTHER" id="PTHR40078">
    <property type="entry name" value="INTEGRAL MEMBRANE PROTEIN-RELATED"/>
    <property type="match status" value="1"/>
</dbReference>
<evidence type="ECO:0000313" key="2">
    <source>
        <dbReference type="EMBL" id="MBC5580609.1"/>
    </source>
</evidence>
<feature type="transmembrane region" description="Helical" evidence="1">
    <location>
        <begin position="60"/>
        <end position="78"/>
    </location>
</feature>
<feature type="transmembrane region" description="Helical" evidence="1">
    <location>
        <begin position="90"/>
        <end position="111"/>
    </location>
</feature>
<reference evidence="2" key="1">
    <citation type="submission" date="2020-08" db="EMBL/GenBank/DDBJ databases">
        <title>Genome public.</title>
        <authorList>
            <person name="Liu C."/>
            <person name="Sun Q."/>
        </authorList>
    </citation>
    <scope>NUCLEOTIDE SEQUENCE</scope>
    <source>
        <strain evidence="2">BX8</strain>
    </source>
</reference>
<keyword evidence="1" id="KW-0812">Transmembrane</keyword>
<sequence length="237" mass="26386">MEKKQNCAYGKKLPLKAGIYFMGMAISCCGTAIFTLNGLGSDAMNTLFTAIASRMNILPGRIYTVFNLTMLLAGFLLARRYMGIGSVLMILVQGFFIDIWMSCFLSVPWLFEGAGWKAAMAALGYVCRTFGCALSTSMCLGTAGFEACLFTLADRIRVEYKYLKMFSEIFYFAAALALGGVYGVMTIIEVLFYGCGLSFFMVGLNKTVWRRWDIDDRRNDLSRNNRRKTFAGDAGEE</sequence>
<keyword evidence="1" id="KW-1133">Transmembrane helix</keyword>
<evidence type="ECO:0000256" key="1">
    <source>
        <dbReference type="SAM" id="Phobius"/>
    </source>
</evidence>
<dbReference type="AlphaFoldDB" id="A0A923I6B1"/>
<dbReference type="EMBL" id="JACONZ010000001">
    <property type="protein sequence ID" value="MBC5580609.1"/>
    <property type="molecule type" value="Genomic_DNA"/>
</dbReference>
<comment type="caution">
    <text evidence="2">The sequence shown here is derived from an EMBL/GenBank/DDBJ whole genome shotgun (WGS) entry which is preliminary data.</text>
</comment>
<evidence type="ECO:0000313" key="3">
    <source>
        <dbReference type="Proteomes" id="UP000659630"/>
    </source>
</evidence>
<dbReference type="Pfam" id="PF19700">
    <property type="entry name" value="DUF6198"/>
    <property type="match status" value="1"/>
</dbReference>
<keyword evidence="3" id="KW-1185">Reference proteome</keyword>
<protein>
    <recommendedName>
        <fullName evidence="4">YitT family protein</fullName>
    </recommendedName>
</protein>
<organism evidence="2 3">
    <name type="scientific">Anaerofilum hominis</name>
    <dbReference type="NCBI Taxonomy" id="2763016"/>
    <lineage>
        <taxon>Bacteria</taxon>
        <taxon>Bacillati</taxon>
        <taxon>Bacillota</taxon>
        <taxon>Clostridia</taxon>
        <taxon>Eubacteriales</taxon>
        <taxon>Oscillospiraceae</taxon>
        <taxon>Anaerofilum</taxon>
    </lineage>
</organism>
<dbReference type="InterPro" id="IPR038750">
    <property type="entry name" value="YczE/YyaS-like"/>
</dbReference>
<dbReference type="RefSeq" id="WP_186886948.1">
    <property type="nucleotide sequence ID" value="NZ_JACONZ010000001.1"/>
</dbReference>
<keyword evidence="1" id="KW-0472">Membrane</keyword>
<proteinExistence type="predicted"/>
<feature type="transmembrane region" description="Helical" evidence="1">
    <location>
        <begin position="123"/>
        <end position="153"/>
    </location>
</feature>
<evidence type="ECO:0008006" key="4">
    <source>
        <dbReference type="Google" id="ProtNLM"/>
    </source>
</evidence>
<feature type="transmembrane region" description="Helical" evidence="1">
    <location>
        <begin position="165"/>
        <end position="184"/>
    </location>
</feature>
<accession>A0A923I6B1</accession>
<dbReference type="PANTHER" id="PTHR40078:SF1">
    <property type="entry name" value="INTEGRAL MEMBRANE PROTEIN"/>
    <property type="match status" value="1"/>
</dbReference>
<name>A0A923I6B1_9FIRM</name>
<dbReference type="PROSITE" id="PS51257">
    <property type="entry name" value="PROKAR_LIPOPROTEIN"/>
    <property type="match status" value="1"/>
</dbReference>
<dbReference type="Proteomes" id="UP000659630">
    <property type="component" value="Unassembled WGS sequence"/>
</dbReference>
<feature type="transmembrane region" description="Helical" evidence="1">
    <location>
        <begin position="20"/>
        <end position="40"/>
    </location>
</feature>